<name>A0A0M2SXL7_9BACI</name>
<dbReference type="Proteomes" id="UP000034166">
    <property type="component" value="Unassembled WGS sequence"/>
</dbReference>
<accession>A0A0M2SXL7</accession>
<protein>
    <submittedName>
        <fullName evidence="1">Uncharacterized protein</fullName>
    </submittedName>
</protein>
<evidence type="ECO:0000313" key="2">
    <source>
        <dbReference type="Proteomes" id="UP000034166"/>
    </source>
</evidence>
<sequence length="135" mass="15762">MSQISFYDKSRQVSSQKKYKHIVVEAHAKGAGIMIRTGVRAGLFLLLFLGALELVITELERYFPDEDAVTVSSFKSEEELREEMLPQLEMFLVGREEVDGYMVETYREYEIIKDSEGKLIQKTATENYEYIRYKQ</sequence>
<dbReference type="PATRIC" id="fig|1408103.3.peg.3192"/>
<keyword evidence="2" id="KW-1185">Reference proteome</keyword>
<dbReference type="EMBL" id="LAYY01000015">
    <property type="protein sequence ID" value="KKK37350.1"/>
    <property type="molecule type" value="Genomic_DNA"/>
</dbReference>
<gene>
    <name evidence="1" type="ORF">WQ57_14185</name>
</gene>
<evidence type="ECO:0000313" key="1">
    <source>
        <dbReference type="EMBL" id="KKK37350.1"/>
    </source>
</evidence>
<organism evidence="1 2">
    <name type="scientific">Mesobacillus campisalis</name>
    <dbReference type="NCBI Taxonomy" id="1408103"/>
    <lineage>
        <taxon>Bacteria</taxon>
        <taxon>Bacillati</taxon>
        <taxon>Bacillota</taxon>
        <taxon>Bacilli</taxon>
        <taxon>Bacillales</taxon>
        <taxon>Bacillaceae</taxon>
        <taxon>Mesobacillus</taxon>
    </lineage>
</organism>
<reference evidence="1 2" key="1">
    <citation type="submission" date="2015-04" db="EMBL/GenBank/DDBJ databases">
        <title>Taxonomic description and genome sequence of Bacillus campisalis sp. nov., a novel member of the genus Bacillus isolated from solar saltern.</title>
        <authorList>
            <person name="Mathan Kumar R."/>
            <person name="Kaur G."/>
            <person name="Kumar A."/>
            <person name="Singh N.K."/>
            <person name="Kaur N."/>
            <person name="Kumar N."/>
            <person name="Mayilraj S."/>
        </authorList>
    </citation>
    <scope>NUCLEOTIDE SEQUENCE [LARGE SCALE GENOMIC DNA]</scope>
    <source>
        <strain evidence="1 2">SA2-6</strain>
    </source>
</reference>
<proteinExistence type="predicted"/>
<dbReference type="AlphaFoldDB" id="A0A0M2SXL7"/>
<comment type="caution">
    <text evidence="1">The sequence shown here is derived from an EMBL/GenBank/DDBJ whole genome shotgun (WGS) entry which is preliminary data.</text>
</comment>